<keyword evidence="1" id="KW-0812">Transmembrane</keyword>
<comment type="caution">
    <text evidence="2">The sequence shown here is derived from an EMBL/GenBank/DDBJ whole genome shotgun (WGS) entry which is preliminary data.</text>
</comment>
<keyword evidence="1" id="KW-0472">Membrane</keyword>
<feature type="transmembrane region" description="Helical" evidence="1">
    <location>
        <begin position="285"/>
        <end position="305"/>
    </location>
</feature>
<sequence length="389" mass="43363">MGVQLPREGLPLGIGILVLSIFCLLSGLLMIWLMFVHRKWFTYVALMAYLTTIGATATMILLIRTIIWWRDTRIERFHRVVADADNPELTIVGQATGIDRVLSYIQFYSFSVLAMVAFLWAVALAHSIFNLQGQERIRHRTTIAAKMAAFIVPAILLCLLEVEAIRQSRVAFLVIADFTMAIGMIGTSITLLAILGKYIHSRYNMLAWHVRHGSWQGSEGAGVSGTSPGKVYDRWLVTRLTIAFLSVAAFQITAIIYQVRSIGFTKAATLRTEPDLSTSRVGGEFYLFIPGVVPAFIILLVFGTTESSLRYIWAKFAPRWLKRKWESRSTGHELRTIPLRPTIAGNNASQLVLTVPPATSRGSDRYVDAEAWIQGTRKSDSSWHGGSGL</sequence>
<keyword evidence="3" id="KW-1185">Reference proteome</keyword>
<proteinExistence type="predicted"/>
<name>A0AAE8MS64_9PEZI</name>
<feature type="transmembrane region" description="Helical" evidence="1">
    <location>
        <begin position="236"/>
        <end position="257"/>
    </location>
</feature>
<protein>
    <submittedName>
        <fullName evidence="2">Uncharacterized protein</fullName>
    </submittedName>
</protein>
<dbReference type="Proteomes" id="UP001187682">
    <property type="component" value="Unassembled WGS sequence"/>
</dbReference>
<gene>
    <name evidence="2" type="ORF">DNG_01196</name>
</gene>
<accession>A0AAE8MS64</accession>
<feature type="transmembrane region" description="Helical" evidence="1">
    <location>
        <begin position="107"/>
        <end position="131"/>
    </location>
</feature>
<feature type="transmembrane region" description="Helical" evidence="1">
    <location>
        <begin position="43"/>
        <end position="69"/>
    </location>
</feature>
<reference evidence="2" key="1">
    <citation type="submission" date="2018-03" db="EMBL/GenBank/DDBJ databases">
        <authorList>
            <person name="Guldener U."/>
        </authorList>
    </citation>
    <scope>NUCLEOTIDE SEQUENCE</scope>
</reference>
<dbReference type="EMBL" id="ONZQ02000001">
    <property type="protein sequence ID" value="SPN97683.1"/>
    <property type="molecule type" value="Genomic_DNA"/>
</dbReference>
<feature type="transmembrane region" description="Helical" evidence="1">
    <location>
        <begin position="143"/>
        <end position="165"/>
    </location>
</feature>
<dbReference type="AlphaFoldDB" id="A0AAE8MS64"/>
<evidence type="ECO:0000313" key="2">
    <source>
        <dbReference type="EMBL" id="SPN97683.1"/>
    </source>
</evidence>
<evidence type="ECO:0000313" key="3">
    <source>
        <dbReference type="Proteomes" id="UP001187682"/>
    </source>
</evidence>
<feature type="transmembrane region" description="Helical" evidence="1">
    <location>
        <begin position="12"/>
        <end position="36"/>
    </location>
</feature>
<keyword evidence="1" id="KW-1133">Transmembrane helix</keyword>
<evidence type="ECO:0000256" key="1">
    <source>
        <dbReference type="SAM" id="Phobius"/>
    </source>
</evidence>
<feature type="transmembrane region" description="Helical" evidence="1">
    <location>
        <begin position="171"/>
        <end position="195"/>
    </location>
</feature>
<organism evidence="2 3">
    <name type="scientific">Cephalotrichum gorgonifer</name>
    <dbReference type="NCBI Taxonomy" id="2041049"/>
    <lineage>
        <taxon>Eukaryota</taxon>
        <taxon>Fungi</taxon>
        <taxon>Dikarya</taxon>
        <taxon>Ascomycota</taxon>
        <taxon>Pezizomycotina</taxon>
        <taxon>Sordariomycetes</taxon>
        <taxon>Hypocreomycetidae</taxon>
        <taxon>Microascales</taxon>
        <taxon>Microascaceae</taxon>
        <taxon>Cephalotrichum</taxon>
    </lineage>
</organism>